<dbReference type="PANTHER" id="PTHR44943">
    <property type="entry name" value="CELLULOSE SYNTHASE OPERON PROTEIN C"/>
    <property type="match status" value="1"/>
</dbReference>
<feature type="repeat" description="TPR" evidence="3">
    <location>
        <begin position="192"/>
        <end position="225"/>
    </location>
</feature>
<evidence type="ECO:0000313" key="7">
    <source>
        <dbReference type="Proteomes" id="UP001157126"/>
    </source>
</evidence>
<evidence type="ECO:0000256" key="2">
    <source>
        <dbReference type="ARBA" id="ARBA00022803"/>
    </source>
</evidence>
<dbReference type="InterPro" id="IPR019734">
    <property type="entry name" value="TPR_rpt"/>
</dbReference>
<name>A0ABQ6J032_9MICO</name>
<dbReference type="EMBL" id="BSUO01000001">
    <property type="protein sequence ID" value="GMA42318.1"/>
    <property type="molecule type" value="Genomic_DNA"/>
</dbReference>
<dbReference type="Pfam" id="PF13414">
    <property type="entry name" value="TPR_11"/>
    <property type="match status" value="1"/>
</dbReference>
<evidence type="ECO:0000256" key="5">
    <source>
        <dbReference type="SAM" id="Phobius"/>
    </source>
</evidence>
<dbReference type="SMART" id="SM00028">
    <property type="entry name" value="TPR"/>
    <property type="match status" value="3"/>
</dbReference>
<keyword evidence="5" id="KW-0472">Membrane</keyword>
<dbReference type="PROSITE" id="PS50005">
    <property type="entry name" value="TPR"/>
    <property type="match status" value="1"/>
</dbReference>
<dbReference type="PANTHER" id="PTHR44943:SF8">
    <property type="entry name" value="TPR REPEAT-CONTAINING PROTEIN MJ0263"/>
    <property type="match status" value="1"/>
</dbReference>
<keyword evidence="2 3" id="KW-0802">TPR repeat</keyword>
<protein>
    <recommendedName>
        <fullName evidence="8">Tetratricopeptide repeat protein</fullName>
    </recommendedName>
</protein>
<dbReference type="RefSeq" id="WP_284305755.1">
    <property type="nucleotide sequence ID" value="NZ_BSUO01000001.1"/>
</dbReference>
<dbReference type="SUPFAM" id="SSF48452">
    <property type="entry name" value="TPR-like"/>
    <property type="match status" value="1"/>
</dbReference>
<dbReference type="Proteomes" id="UP001157126">
    <property type="component" value="Unassembled WGS sequence"/>
</dbReference>
<accession>A0ABQ6J032</accession>
<gene>
    <name evidence="6" type="ORF">GCM10025883_43630</name>
</gene>
<evidence type="ECO:0000313" key="6">
    <source>
        <dbReference type="EMBL" id="GMA42318.1"/>
    </source>
</evidence>
<feature type="transmembrane region" description="Helical" evidence="5">
    <location>
        <begin position="86"/>
        <end position="105"/>
    </location>
</feature>
<organism evidence="6 7">
    <name type="scientific">Mobilicoccus caccae</name>
    <dbReference type="NCBI Taxonomy" id="1859295"/>
    <lineage>
        <taxon>Bacteria</taxon>
        <taxon>Bacillati</taxon>
        <taxon>Actinomycetota</taxon>
        <taxon>Actinomycetes</taxon>
        <taxon>Micrococcales</taxon>
        <taxon>Dermatophilaceae</taxon>
        <taxon>Mobilicoccus</taxon>
    </lineage>
</organism>
<feature type="region of interest" description="Disordered" evidence="4">
    <location>
        <begin position="49"/>
        <end position="80"/>
    </location>
</feature>
<dbReference type="InterPro" id="IPR011990">
    <property type="entry name" value="TPR-like_helical_dom_sf"/>
</dbReference>
<dbReference type="InterPro" id="IPR051685">
    <property type="entry name" value="Ycf3/AcsC/BcsC/TPR_MFPF"/>
</dbReference>
<proteinExistence type="predicted"/>
<feature type="region of interest" description="Disordered" evidence="4">
    <location>
        <begin position="114"/>
        <end position="139"/>
    </location>
</feature>
<evidence type="ECO:0008006" key="8">
    <source>
        <dbReference type="Google" id="ProtNLM"/>
    </source>
</evidence>
<keyword evidence="1" id="KW-0677">Repeat</keyword>
<dbReference type="Gene3D" id="1.25.40.10">
    <property type="entry name" value="Tetratricopeptide repeat domain"/>
    <property type="match status" value="1"/>
</dbReference>
<keyword evidence="5" id="KW-0812">Transmembrane</keyword>
<sequence>MTREPKATRAWLGLNADADEVEVEQTRARLEEFLADAPPELAGWARGQADAKHIHPTPPATPASTGTVTVRPQGGRATTRRRRSPLVPLGLLAAATAIGVLVYNMPADGDQAVAGPNPTASAPADAMHAAGGTQSAPPLDQAKVDELTKKIEANPKDTKAMKELANEYSRAAHYEKASQTQAKIVGIEPKNTDARLALGVAHFNKGDFAQAEKEWNTVLAQDPKSVEAYYDLGFLYFTQDPPQIEKAEAAWKKVVELDPNSDVAKTVSNHIDSFKSSAKSSAGGSGSTSPTAVPTATATQG</sequence>
<comment type="caution">
    <text evidence="6">The sequence shown here is derived from an EMBL/GenBank/DDBJ whole genome shotgun (WGS) entry which is preliminary data.</text>
</comment>
<evidence type="ECO:0000256" key="3">
    <source>
        <dbReference type="PROSITE-ProRule" id="PRU00339"/>
    </source>
</evidence>
<feature type="region of interest" description="Disordered" evidence="4">
    <location>
        <begin position="275"/>
        <end position="301"/>
    </location>
</feature>
<evidence type="ECO:0000256" key="1">
    <source>
        <dbReference type="ARBA" id="ARBA00022737"/>
    </source>
</evidence>
<evidence type="ECO:0000256" key="4">
    <source>
        <dbReference type="SAM" id="MobiDB-lite"/>
    </source>
</evidence>
<keyword evidence="7" id="KW-1185">Reference proteome</keyword>
<keyword evidence="5" id="KW-1133">Transmembrane helix</keyword>
<reference evidence="7" key="1">
    <citation type="journal article" date="2019" name="Int. J. Syst. Evol. Microbiol.">
        <title>The Global Catalogue of Microorganisms (GCM) 10K type strain sequencing project: providing services to taxonomists for standard genome sequencing and annotation.</title>
        <authorList>
            <consortium name="The Broad Institute Genomics Platform"/>
            <consortium name="The Broad Institute Genome Sequencing Center for Infectious Disease"/>
            <person name="Wu L."/>
            <person name="Ma J."/>
        </authorList>
    </citation>
    <scope>NUCLEOTIDE SEQUENCE [LARGE SCALE GENOMIC DNA]</scope>
    <source>
        <strain evidence="7">NBRC 113072</strain>
    </source>
</reference>